<feature type="transmembrane region" description="Helical" evidence="5">
    <location>
        <begin position="1789"/>
        <end position="1813"/>
    </location>
</feature>
<dbReference type="SMART" id="SM00129">
    <property type="entry name" value="KISc"/>
    <property type="match status" value="1"/>
</dbReference>
<evidence type="ECO:0000256" key="2">
    <source>
        <dbReference type="ARBA" id="ARBA00022840"/>
    </source>
</evidence>
<proteinExistence type="inferred from homology"/>
<dbReference type="PANTHER" id="PTHR47972">
    <property type="entry name" value="KINESIN-LIKE PROTEIN KLP-3"/>
    <property type="match status" value="1"/>
</dbReference>
<dbReference type="InterPro" id="IPR001752">
    <property type="entry name" value="Kinesin_motor_dom"/>
</dbReference>
<feature type="domain" description="Kinesin motor" evidence="6">
    <location>
        <begin position="188"/>
        <end position="494"/>
    </location>
</feature>
<dbReference type="InterPro" id="IPR019821">
    <property type="entry name" value="Kinesin_motor_CS"/>
</dbReference>
<reference evidence="7" key="1">
    <citation type="submission" date="2021-01" db="EMBL/GenBank/DDBJ databases">
        <authorList>
            <consortium name="Genoscope - CEA"/>
            <person name="William W."/>
        </authorList>
    </citation>
    <scope>NUCLEOTIDE SEQUENCE</scope>
</reference>
<evidence type="ECO:0000313" key="8">
    <source>
        <dbReference type="Proteomes" id="UP000692954"/>
    </source>
</evidence>
<dbReference type="GO" id="GO:0005524">
    <property type="term" value="F:ATP binding"/>
    <property type="evidence" value="ECO:0007669"/>
    <property type="project" value="UniProtKB-UniRule"/>
</dbReference>
<evidence type="ECO:0000256" key="3">
    <source>
        <dbReference type="PROSITE-ProRule" id="PRU00283"/>
    </source>
</evidence>
<keyword evidence="8" id="KW-1185">Reference proteome</keyword>
<gene>
    <name evidence="7" type="ORF">PSON_ATCC_30995.1.T1360062</name>
</gene>
<sequence length="1839" mass="216040">MEKELKDIRAYHLKVIEDKLIELITHKSRILTVQSEEVGDFKKNFDEFKPLTQVIQKTTRECLSEFQSKLDEADRQAIQQFHQQQDQLEYHASRLNQQQNQIQQIQELFEQQTKQRLQIAEMQKAKERMLIELQQIKEELEQKKFLKQQLMNNFKLSQQQQIQLQQELKDTEHQKRYWNNLLQEAKGNIRVYCRIRPNSQEDMLLLNGECTLVLRVPERFLKSTNCQKESSFNFEHIFSQEADQQEIYNELSDLVQNVVDGHNVCIFAYGQTGSGKTYTMQGDDHNKGVIPRAVEQIFKERLGMLELGWQTNIRVGFQEIYNEQSRDLITNQKCDEVKLLDVKDIYEVAEHFNTAKKNRQVAETLSNEVSSRSHFIFQLNLQGHMGDKQINSTLNLIDLAGSERANVAKTEGDRFTETKAINKSLSALGDVFNALYTKQQHVPFRNSKLTFSLYKYMEGSSKTLMMKIFNKHLQVLDLLKKQNLVKLRNELQILYKCYYFYCSFHHLHFNNNLTIYASTYERKEWDLNKYFSGEDLTFSLNGNEEQFEILELLKPLDGTQIDLSNVTLIDINSMKSRGFKSNQKAILIKNESTYQIRYPSINNIYFETDQPCSFVRVIQNDVILLADGRKFWIAKQQNQYQIDSVILNIDVQDGKILVISKNNVQMYYYDGTLHDFNIVINQTVLKTLMPFANKSFEIIDAQLAIQNQIVLLDKSFGVIILESIALDQFSLIHHHNYTYYSTYYSMSVMFEDLSYLIMVTAIQNSFFLLSKYQIETFYWMSQVDLSHFRVQALRVNREQKYYSLYNSTYISIYYLLNMVRVYSKSFETPVLLDFNYLLSNLYLVSEKTQQNYYVSSAMLIMKPFTQPSGEFQRLQVIGTEETQCALTLNYIIYDYLDNNLYQKSNVKNQLNPFVNYPTYPQVSIFKELGVTGSNINANIQLNDQSIKLKLGYLEDLNINGIIWPDNMVFVSIFYSGSFTYYVIQVQNLKATLYQCREFIISQQLQCQKVQEFNPNRELDHDSFQWIEKEVVIFGYISKFRHTIEMFQLKQSIVSKLFVISTSLKDENSLISSFYLTEQLIYVVLEKKGEIYIYQLNDKGYIYTITQSDVEPYQLNPKFVRVDKKQNLIIIANQDSLFAGFLYDRFQVIYYQSFPECRQIEVSLTSYSFFVALHFGHQQELREYSIKKRQVSFMKKIPLFHYILQTPLQMMSSIDQIVIRAYTPVLQQTVLLVYQPDANLRESLITHIPLGNYIKDTIIIGITKVYQYGLLIHASSKFGIKNQLVYRNFQAVISSEWNDEYIHKKELLIHYDSIDSPEKIEFKQNVTFLNLMTNIVAIVSNESLVVNQAAMKIQNEWFKGQIIQYQVECQQCQDQILLTQKIDLIQSLEYYSTLLDECKLDHDSFVFMTANQLIFLNSAHYVKHPTFYFSFDPQFTPNNVWCKADTILITGQTNTYQGFVQMVKFQDKQYQMIGEPFYIKLNSQLIQLDILDDGNFIILDAFQIIGGYMYSTSKICAYHYEFTPPQSVSYTYTQCVDERKFRDFYASSFITYKINNKYRVFLSDLQQGLFIQDFHYIDGSIKCITPDDAFYRVSLRQPIEQMMGLNIDDEVRYLKVIQYGDPQNNFQIFKMILLTNSIVHLSLVLYFEDDVYQKLFINEMIQRYSDFDIYYKASLEKDYLALAYQAKYYTICIYKLGQIEQPTLMIGGVEITQSQPNQFFSLHSDENGQTLLQLNKENKKLNLYVVEEQATLSFLGNATEQPITLTAINQLTQASIILNVQMTTINPTNLYWILLTILFCVLFFLGLLALIVYYKHKGSKNQLQSQNKRKKGDAYCLHNQ</sequence>
<comment type="caution">
    <text evidence="7">The sequence shown here is derived from an EMBL/GenBank/DDBJ whole genome shotgun (WGS) entry which is preliminary data.</text>
</comment>
<organism evidence="7 8">
    <name type="scientific">Paramecium sonneborni</name>
    <dbReference type="NCBI Taxonomy" id="65129"/>
    <lineage>
        <taxon>Eukaryota</taxon>
        <taxon>Sar</taxon>
        <taxon>Alveolata</taxon>
        <taxon>Ciliophora</taxon>
        <taxon>Intramacronucleata</taxon>
        <taxon>Oligohymenophorea</taxon>
        <taxon>Peniculida</taxon>
        <taxon>Parameciidae</taxon>
        <taxon>Paramecium</taxon>
    </lineage>
</organism>
<evidence type="ECO:0000259" key="6">
    <source>
        <dbReference type="PROSITE" id="PS50067"/>
    </source>
</evidence>
<dbReference type="PROSITE" id="PS00411">
    <property type="entry name" value="KINESIN_MOTOR_1"/>
    <property type="match status" value="1"/>
</dbReference>
<keyword evidence="1 3" id="KW-0547">Nucleotide-binding</keyword>
<dbReference type="EMBL" id="CAJJDN010000136">
    <property type="protein sequence ID" value="CAD8122073.1"/>
    <property type="molecule type" value="Genomic_DNA"/>
</dbReference>
<dbReference type="PROSITE" id="PS50067">
    <property type="entry name" value="KINESIN_MOTOR_2"/>
    <property type="match status" value="1"/>
</dbReference>
<protein>
    <recommendedName>
        <fullName evidence="6">Kinesin motor domain-containing protein</fullName>
    </recommendedName>
</protein>
<dbReference type="Proteomes" id="UP000692954">
    <property type="component" value="Unassembled WGS sequence"/>
</dbReference>
<evidence type="ECO:0000256" key="1">
    <source>
        <dbReference type="ARBA" id="ARBA00022741"/>
    </source>
</evidence>
<feature type="coiled-coil region" evidence="4">
    <location>
        <begin position="88"/>
        <end position="167"/>
    </location>
</feature>
<name>A0A8S1R3Y9_9CILI</name>
<evidence type="ECO:0000313" key="7">
    <source>
        <dbReference type="EMBL" id="CAD8122073.1"/>
    </source>
</evidence>
<accession>A0A8S1R3Y9</accession>
<dbReference type="GO" id="GO:0003777">
    <property type="term" value="F:microtubule motor activity"/>
    <property type="evidence" value="ECO:0007669"/>
    <property type="project" value="InterPro"/>
</dbReference>
<evidence type="ECO:0000256" key="5">
    <source>
        <dbReference type="SAM" id="Phobius"/>
    </source>
</evidence>
<comment type="similarity">
    <text evidence="3">Belongs to the TRAFAC class myosin-kinesin ATPase superfamily. Kinesin family.</text>
</comment>
<keyword evidence="3" id="KW-0505">Motor protein</keyword>
<keyword evidence="2 3" id="KW-0067">ATP-binding</keyword>
<dbReference type="GO" id="GO:0008017">
    <property type="term" value="F:microtubule binding"/>
    <property type="evidence" value="ECO:0007669"/>
    <property type="project" value="InterPro"/>
</dbReference>
<keyword evidence="4" id="KW-0175">Coiled coil</keyword>
<dbReference type="InterPro" id="IPR027640">
    <property type="entry name" value="Kinesin-like_fam"/>
</dbReference>
<keyword evidence="5" id="KW-0472">Membrane</keyword>
<feature type="binding site" evidence="3">
    <location>
        <begin position="270"/>
        <end position="277"/>
    </location>
    <ligand>
        <name>ATP</name>
        <dbReference type="ChEBI" id="CHEBI:30616"/>
    </ligand>
</feature>
<keyword evidence="5" id="KW-1133">Transmembrane helix</keyword>
<keyword evidence="5" id="KW-0812">Transmembrane</keyword>
<dbReference type="GO" id="GO:0007018">
    <property type="term" value="P:microtubule-based movement"/>
    <property type="evidence" value="ECO:0007669"/>
    <property type="project" value="InterPro"/>
</dbReference>
<dbReference type="Pfam" id="PF00225">
    <property type="entry name" value="Kinesin"/>
    <property type="match status" value="1"/>
</dbReference>
<dbReference type="OrthoDB" id="3176171at2759"/>
<evidence type="ECO:0000256" key="4">
    <source>
        <dbReference type="SAM" id="Coils"/>
    </source>
</evidence>